<dbReference type="OrthoDB" id="1255905at2759"/>
<dbReference type="CDD" id="cd22157">
    <property type="entry name" value="F-box_AtFBW1-like"/>
    <property type="match status" value="1"/>
</dbReference>
<sequence length="132" mass="15314">MDGRSPLPEDLVVDILLRLPGISLLHFKCVCKHRYALIKSPSFIEKHFHHKNNRARLLVRNSKVSDEKFVVFSLLPKEIVPDTPSGSKDYNYKCVTGPVDGLFLVQKKFYGDDVRLDLWNPATREFRNLYIQ</sequence>
<dbReference type="EMBL" id="JACXVP010000004">
    <property type="protein sequence ID" value="KAG5612103.1"/>
    <property type="molecule type" value="Genomic_DNA"/>
</dbReference>
<comment type="caution">
    <text evidence="2">The sequence shown here is derived from an EMBL/GenBank/DDBJ whole genome shotgun (WGS) entry which is preliminary data.</text>
</comment>
<dbReference type="SMART" id="SM00256">
    <property type="entry name" value="FBOX"/>
    <property type="match status" value="1"/>
</dbReference>
<evidence type="ECO:0000313" key="3">
    <source>
        <dbReference type="Proteomes" id="UP000824120"/>
    </source>
</evidence>
<feature type="domain" description="F-box" evidence="1">
    <location>
        <begin position="7"/>
        <end position="47"/>
    </location>
</feature>
<dbReference type="Gene3D" id="1.20.1280.50">
    <property type="match status" value="1"/>
</dbReference>
<name>A0A9J5ZIY3_SOLCO</name>
<organism evidence="2 3">
    <name type="scientific">Solanum commersonii</name>
    <name type="common">Commerson's wild potato</name>
    <name type="synonym">Commerson's nightshade</name>
    <dbReference type="NCBI Taxonomy" id="4109"/>
    <lineage>
        <taxon>Eukaryota</taxon>
        <taxon>Viridiplantae</taxon>
        <taxon>Streptophyta</taxon>
        <taxon>Embryophyta</taxon>
        <taxon>Tracheophyta</taxon>
        <taxon>Spermatophyta</taxon>
        <taxon>Magnoliopsida</taxon>
        <taxon>eudicotyledons</taxon>
        <taxon>Gunneridae</taxon>
        <taxon>Pentapetalae</taxon>
        <taxon>asterids</taxon>
        <taxon>lamiids</taxon>
        <taxon>Solanales</taxon>
        <taxon>Solanaceae</taxon>
        <taxon>Solanoideae</taxon>
        <taxon>Solaneae</taxon>
        <taxon>Solanum</taxon>
    </lineage>
</organism>
<dbReference type="InterPro" id="IPR001810">
    <property type="entry name" value="F-box_dom"/>
</dbReference>
<dbReference type="Pfam" id="PF00646">
    <property type="entry name" value="F-box"/>
    <property type="match status" value="1"/>
</dbReference>
<dbReference type="PANTHER" id="PTHR31672:SF13">
    <property type="entry name" value="F-BOX PROTEIN CPR30-LIKE"/>
    <property type="match status" value="1"/>
</dbReference>
<proteinExistence type="predicted"/>
<reference evidence="2 3" key="1">
    <citation type="submission" date="2020-09" db="EMBL/GenBank/DDBJ databases">
        <title>De no assembly of potato wild relative species, Solanum commersonii.</title>
        <authorList>
            <person name="Cho K."/>
        </authorList>
    </citation>
    <scope>NUCLEOTIDE SEQUENCE [LARGE SCALE GENOMIC DNA]</scope>
    <source>
        <strain evidence="2">LZ3.2</strain>
        <tissue evidence="2">Leaf</tissue>
    </source>
</reference>
<protein>
    <recommendedName>
        <fullName evidence="1">F-box domain-containing protein</fullName>
    </recommendedName>
</protein>
<dbReference type="InterPro" id="IPR036047">
    <property type="entry name" value="F-box-like_dom_sf"/>
</dbReference>
<accession>A0A9J5ZIY3</accession>
<dbReference type="InterPro" id="IPR050796">
    <property type="entry name" value="SCF_F-box_component"/>
</dbReference>
<dbReference type="Proteomes" id="UP000824120">
    <property type="component" value="Chromosome 4"/>
</dbReference>
<keyword evidence="3" id="KW-1185">Reference proteome</keyword>
<dbReference type="SUPFAM" id="SSF81383">
    <property type="entry name" value="F-box domain"/>
    <property type="match status" value="1"/>
</dbReference>
<dbReference type="PANTHER" id="PTHR31672">
    <property type="entry name" value="BNACNNG10540D PROTEIN"/>
    <property type="match status" value="1"/>
</dbReference>
<dbReference type="AlphaFoldDB" id="A0A9J5ZIY3"/>
<evidence type="ECO:0000259" key="1">
    <source>
        <dbReference type="SMART" id="SM00256"/>
    </source>
</evidence>
<evidence type="ECO:0000313" key="2">
    <source>
        <dbReference type="EMBL" id="KAG5612103.1"/>
    </source>
</evidence>
<gene>
    <name evidence="2" type="ORF">H5410_023384</name>
</gene>